<sequence>MFKRPKQRAGGRQYRRSSDGGSRSGADGASIPDLDVELQLARDAVDDTGLSEKKARRYSPIGFMALQEDCTAKIMSFLPVRGVLKFSEASRRAHALTCHDAVWEHLRVLRQQVHSAAVPRRSKPDTEASFGAQSPADVGDKAQQQQRCAARARCVPLRRRCEELEAAHAAAARSAARAAAQRTKAAAAAARIGRDVAAALRLPHGAPLHAALPRARLPRTVRAWPDLADPARCSDDDVGRLRAALAPRCMALADALADALEGGRGAARELGGGGSGALIGEGLRSVGELCARAERRHSHHLGVTAALTRWLARFDAAAA</sequence>
<evidence type="ECO:0008006" key="4">
    <source>
        <dbReference type="Google" id="ProtNLM"/>
    </source>
</evidence>
<evidence type="ECO:0000256" key="1">
    <source>
        <dbReference type="SAM" id="MobiDB-lite"/>
    </source>
</evidence>
<evidence type="ECO:0000313" key="3">
    <source>
        <dbReference type="Proteomes" id="UP000664859"/>
    </source>
</evidence>
<name>A0A835Z2H8_9STRA</name>
<accession>A0A835Z2H8</accession>
<feature type="region of interest" description="Disordered" evidence="1">
    <location>
        <begin position="1"/>
        <end position="31"/>
    </location>
</feature>
<protein>
    <recommendedName>
        <fullName evidence="4">F-box domain-containing protein</fullName>
    </recommendedName>
</protein>
<comment type="caution">
    <text evidence="2">The sequence shown here is derived from an EMBL/GenBank/DDBJ whole genome shotgun (WGS) entry which is preliminary data.</text>
</comment>
<feature type="compositionally biased region" description="Low complexity" evidence="1">
    <location>
        <begin position="19"/>
        <end position="30"/>
    </location>
</feature>
<gene>
    <name evidence="2" type="ORF">JKP88DRAFT_262878</name>
</gene>
<organism evidence="2 3">
    <name type="scientific">Tribonema minus</name>
    <dbReference type="NCBI Taxonomy" id="303371"/>
    <lineage>
        <taxon>Eukaryota</taxon>
        <taxon>Sar</taxon>
        <taxon>Stramenopiles</taxon>
        <taxon>Ochrophyta</taxon>
        <taxon>PX clade</taxon>
        <taxon>Xanthophyceae</taxon>
        <taxon>Tribonematales</taxon>
        <taxon>Tribonemataceae</taxon>
        <taxon>Tribonema</taxon>
    </lineage>
</organism>
<dbReference type="InterPro" id="IPR036047">
    <property type="entry name" value="F-box-like_dom_sf"/>
</dbReference>
<evidence type="ECO:0000313" key="2">
    <source>
        <dbReference type="EMBL" id="KAG5184417.1"/>
    </source>
</evidence>
<dbReference type="SUPFAM" id="SSF81383">
    <property type="entry name" value="F-box domain"/>
    <property type="match status" value="1"/>
</dbReference>
<proteinExistence type="predicted"/>
<dbReference type="AlphaFoldDB" id="A0A835Z2H8"/>
<dbReference type="Proteomes" id="UP000664859">
    <property type="component" value="Unassembled WGS sequence"/>
</dbReference>
<feature type="region of interest" description="Disordered" evidence="1">
    <location>
        <begin position="115"/>
        <end position="143"/>
    </location>
</feature>
<feature type="compositionally biased region" description="Basic residues" evidence="1">
    <location>
        <begin position="1"/>
        <end position="15"/>
    </location>
</feature>
<dbReference type="EMBL" id="JAFCMP010000168">
    <property type="protein sequence ID" value="KAG5184417.1"/>
    <property type="molecule type" value="Genomic_DNA"/>
</dbReference>
<reference evidence="2" key="1">
    <citation type="submission" date="2021-02" db="EMBL/GenBank/DDBJ databases">
        <title>First Annotated Genome of the Yellow-green Alga Tribonema minus.</title>
        <authorList>
            <person name="Mahan K.M."/>
        </authorList>
    </citation>
    <scope>NUCLEOTIDE SEQUENCE</scope>
    <source>
        <strain evidence="2">UTEX B ZZ1240</strain>
    </source>
</reference>
<keyword evidence="3" id="KW-1185">Reference proteome</keyword>